<evidence type="ECO:0000256" key="1">
    <source>
        <dbReference type="SAM" id="MobiDB-lite"/>
    </source>
</evidence>
<feature type="region of interest" description="Disordered" evidence="1">
    <location>
        <begin position="1"/>
        <end position="24"/>
    </location>
</feature>
<dbReference type="EMBL" id="BFAD01000006">
    <property type="protein sequence ID" value="GBE84484.1"/>
    <property type="molecule type" value="Genomic_DNA"/>
</dbReference>
<evidence type="ECO:0000313" key="3">
    <source>
        <dbReference type="Proteomes" id="UP000287166"/>
    </source>
</evidence>
<name>A0A401GRX7_9APHY</name>
<dbReference type="PANTHER" id="PTHR33266:SF1">
    <property type="entry name" value="F-BOX DOMAIN-CONTAINING PROTEIN"/>
    <property type="match status" value="1"/>
</dbReference>
<feature type="region of interest" description="Disordered" evidence="1">
    <location>
        <begin position="789"/>
        <end position="828"/>
    </location>
</feature>
<gene>
    <name evidence="2" type="ORF">SCP_0604630</name>
</gene>
<sequence>MPLNRAESLSFTSDSSRSDKSTLSDTLELVDDPYTREQHKVFGAEVLEMCKSFGLTSELVKNSRISAAALLNKILLQCKEDMIPEAIDIEFLGKLLQQNDQLRIELSKALKDEDFCRILCIKILRRTKPTTGGANQRFYSITMQKQATMAAWYSPYIGNAHVALLDAIKEMNRTRGDQGYANYVPIIQSSGTGKSRVVDQLASLVFTVPFNVREENVESGHPFPHPDDAIRAHLLDVCSNSPKESEWFKLDVVAAYVKFFEQLFIVVREHLDQRMPHYRKKYKSSRELAAAWREYLNPQQDSVEVNGQREVLYSDVVSRLEKREPAGIGKNLKDHAQNAIQQGQALVETVNRLTNRQPERHDLRIVLYFDEAHSLSDAYIGETNRYDALCSALNQLRTLPIFCITLSTNSNLTKFSPPQKRHHSARVVEGLSDPLQPPYTELPFDCLPEGKPILGTKEKTLAEVADIGFMAMFGRPLWSAQLRGGVEKKWLLELARMKLMGMEKYTEDIDQSKRGLLAALSTRLLLDFEPTREVSRSMEAQLVEANMRIAYSVPKHREYVRSGCPSEPILAEAAAQAMNELKRTVPEQLADFVVDGLIGKGEKGELVMRLLLVQAYDKAAKKTCERDQVDLSFSRSVHLFDFLEALFGPKNLKILKQSCPDNDSRGKKFEDAFKHAQVRFTHFARNGDESSSTSYGAYAAVVRGMAIQCSTNQDVIDCIVPVVLQDDKLSEKIMSGILIQVRNKERREVIVVDEATIRHGKGFFPKGRRVDDRPYITISMQLGVQTKASKTALSQTPNASADKGRKGVLSTPSRFTVQGRSPHHKRGVHPRYPISVIGYSKKVFDMVDNKHHYAVLLGGRDLLDEHPRQADVYLTFVRRLKPYWKVGSHCYDWIDEKELNPARVQEEEVPDEETFLVGEDAVEEQTGMIGEDALDDNDPFA</sequence>
<dbReference type="STRING" id="139825.A0A401GRX7"/>
<accession>A0A401GRX7</accession>
<feature type="compositionally biased region" description="Polar residues" evidence="1">
    <location>
        <begin position="810"/>
        <end position="819"/>
    </location>
</feature>
<dbReference type="PANTHER" id="PTHR33266">
    <property type="entry name" value="CHROMOSOME 15, WHOLE GENOME SHOTGUN SEQUENCE"/>
    <property type="match status" value="1"/>
</dbReference>
<dbReference type="Proteomes" id="UP000287166">
    <property type="component" value="Unassembled WGS sequence"/>
</dbReference>
<evidence type="ECO:0000313" key="2">
    <source>
        <dbReference type="EMBL" id="GBE84484.1"/>
    </source>
</evidence>
<feature type="compositionally biased region" description="Polar residues" evidence="1">
    <location>
        <begin position="789"/>
        <end position="799"/>
    </location>
</feature>
<protein>
    <submittedName>
        <fullName evidence="2">Uncharacterized protein</fullName>
    </submittedName>
</protein>
<keyword evidence="3" id="KW-1185">Reference proteome</keyword>
<dbReference type="OrthoDB" id="107110at2759"/>
<organism evidence="2 3">
    <name type="scientific">Sparassis crispa</name>
    <dbReference type="NCBI Taxonomy" id="139825"/>
    <lineage>
        <taxon>Eukaryota</taxon>
        <taxon>Fungi</taxon>
        <taxon>Dikarya</taxon>
        <taxon>Basidiomycota</taxon>
        <taxon>Agaricomycotina</taxon>
        <taxon>Agaricomycetes</taxon>
        <taxon>Polyporales</taxon>
        <taxon>Sparassidaceae</taxon>
        <taxon>Sparassis</taxon>
    </lineage>
</organism>
<dbReference type="RefSeq" id="XP_027615397.1">
    <property type="nucleotide sequence ID" value="XM_027759596.1"/>
</dbReference>
<comment type="caution">
    <text evidence="2">The sequence shown here is derived from an EMBL/GenBank/DDBJ whole genome shotgun (WGS) entry which is preliminary data.</text>
</comment>
<dbReference type="InParanoid" id="A0A401GRX7"/>
<dbReference type="AlphaFoldDB" id="A0A401GRX7"/>
<reference evidence="2 3" key="1">
    <citation type="journal article" date="2018" name="Sci. Rep.">
        <title>Genome sequence of the cauliflower mushroom Sparassis crispa (Hanabiratake) and its association with beneficial usage.</title>
        <authorList>
            <person name="Kiyama R."/>
            <person name="Furutani Y."/>
            <person name="Kawaguchi K."/>
            <person name="Nakanishi T."/>
        </authorList>
    </citation>
    <scope>NUCLEOTIDE SEQUENCE [LARGE SCALE GENOMIC DNA]</scope>
</reference>
<proteinExistence type="predicted"/>
<dbReference type="GeneID" id="38781401"/>